<evidence type="ECO:0000256" key="1">
    <source>
        <dbReference type="SAM" id="Phobius"/>
    </source>
</evidence>
<dbReference type="Proteomes" id="UP000179258">
    <property type="component" value="Unassembled WGS sequence"/>
</dbReference>
<keyword evidence="1" id="KW-0812">Transmembrane</keyword>
<evidence type="ECO:0000313" key="2">
    <source>
        <dbReference type="EMBL" id="OHA67800.1"/>
    </source>
</evidence>
<sequence length="146" mass="15908">MELLIWLVSFIILFCLSVPLHEGSHVLAIRILGGKHGKITWFTINFSARGITFGRVSGTGRNGDEFSFPALSEKYLKVVALWCGFAGGLGSAIILAQPAWYFLLNPLPDPLSSLWRSFLLVSVIQFINGIGEGIFAVKTAQLIAGK</sequence>
<evidence type="ECO:0000313" key="3">
    <source>
        <dbReference type="Proteomes" id="UP000179258"/>
    </source>
</evidence>
<proteinExistence type="predicted"/>
<gene>
    <name evidence="2" type="ORF">A3D59_03065</name>
</gene>
<name>A0A1G2R4L1_9BACT</name>
<feature type="transmembrane region" description="Helical" evidence="1">
    <location>
        <begin position="115"/>
        <end position="137"/>
    </location>
</feature>
<dbReference type="EMBL" id="MHTX01000033">
    <property type="protein sequence ID" value="OHA67800.1"/>
    <property type="molecule type" value="Genomic_DNA"/>
</dbReference>
<protein>
    <submittedName>
        <fullName evidence="2">Uncharacterized protein</fullName>
    </submittedName>
</protein>
<feature type="transmembrane region" description="Helical" evidence="1">
    <location>
        <begin position="79"/>
        <end position="103"/>
    </location>
</feature>
<keyword evidence="1" id="KW-0472">Membrane</keyword>
<reference evidence="2 3" key="1">
    <citation type="journal article" date="2016" name="Nat. Commun.">
        <title>Thousands of microbial genomes shed light on interconnected biogeochemical processes in an aquifer system.</title>
        <authorList>
            <person name="Anantharaman K."/>
            <person name="Brown C.T."/>
            <person name="Hug L.A."/>
            <person name="Sharon I."/>
            <person name="Castelle C.J."/>
            <person name="Probst A.J."/>
            <person name="Thomas B.C."/>
            <person name="Singh A."/>
            <person name="Wilkins M.J."/>
            <person name="Karaoz U."/>
            <person name="Brodie E.L."/>
            <person name="Williams K.H."/>
            <person name="Hubbard S.S."/>
            <person name="Banfield J.F."/>
        </authorList>
    </citation>
    <scope>NUCLEOTIDE SEQUENCE [LARGE SCALE GENOMIC DNA]</scope>
</reference>
<dbReference type="AlphaFoldDB" id="A0A1G2R4L1"/>
<organism evidence="2 3">
    <name type="scientific">Candidatus Wildermuthbacteria bacterium RIFCSPHIGHO2_02_FULL_47_17</name>
    <dbReference type="NCBI Taxonomy" id="1802452"/>
    <lineage>
        <taxon>Bacteria</taxon>
        <taxon>Candidatus Wildermuthiibacteriota</taxon>
    </lineage>
</organism>
<comment type="caution">
    <text evidence="2">The sequence shown here is derived from an EMBL/GenBank/DDBJ whole genome shotgun (WGS) entry which is preliminary data.</text>
</comment>
<accession>A0A1G2R4L1</accession>
<keyword evidence="1" id="KW-1133">Transmembrane helix</keyword>